<comment type="subcellular location">
    <subcellularLocation>
        <location evidence="1">Membrane</location>
        <topology evidence="1">Single-pass membrane protein</topology>
    </subcellularLocation>
</comment>
<evidence type="ECO:0000256" key="6">
    <source>
        <dbReference type="SAM" id="Phobius"/>
    </source>
</evidence>
<keyword evidence="2 6" id="KW-0812">Transmembrane</keyword>
<evidence type="ECO:0000259" key="7">
    <source>
        <dbReference type="Pfam" id="PF09463"/>
    </source>
</evidence>
<accession>A0A9P9WSV7</accession>
<evidence type="ECO:0000256" key="4">
    <source>
        <dbReference type="ARBA" id="ARBA00023136"/>
    </source>
</evidence>
<dbReference type="EMBL" id="JAFIMR010000005">
    <property type="protein sequence ID" value="KAI1878702.1"/>
    <property type="molecule type" value="Genomic_DNA"/>
</dbReference>
<keyword evidence="3 6" id="KW-1133">Transmembrane helix</keyword>
<reference evidence="8" key="1">
    <citation type="submission" date="2021-03" db="EMBL/GenBank/DDBJ databases">
        <title>Revisited historic fungal species revealed as producer of novel bioactive compounds through whole genome sequencing and comparative genomics.</title>
        <authorList>
            <person name="Vignolle G.A."/>
            <person name="Hochenegger N."/>
            <person name="Mach R.L."/>
            <person name="Mach-Aigner A.R."/>
            <person name="Javad Rahimi M."/>
            <person name="Salim K.A."/>
            <person name="Chan C.M."/>
            <person name="Lim L.B.L."/>
            <person name="Cai F."/>
            <person name="Druzhinina I.S."/>
            <person name="U'Ren J.M."/>
            <person name="Derntl C."/>
        </authorList>
    </citation>
    <scope>NUCLEOTIDE SEQUENCE</scope>
    <source>
        <strain evidence="8">TUCIM 5799</strain>
    </source>
</reference>
<protein>
    <recommendedName>
        <fullName evidence="7">Membrane anchor Opy2 N-terminal domain-containing protein</fullName>
    </recommendedName>
</protein>
<feature type="transmembrane region" description="Helical" evidence="6">
    <location>
        <begin position="78"/>
        <end position="100"/>
    </location>
</feature>
<dbReference type="PANTHER" id="PTHR15549:SF27">
    <property type="entry name" value="CHITIN-BINDING TYPE-1 DOMAIN-CONTAINING PROTEIN"/>
    <property type="match status" value="1"/>
</dbReference>
<keyword evidence="9" id="KW-1185">Reference proteome</keyword>
<sequence>MSRNVGLASEGFASLFARQNGCVQCGNEQLSCPASCPDGTSCSFTSRSCTECPKAYCAADPTSSSSDSTPAVSSGPNVGAIAGGVIGGLAVIGIVTYLVWRFCIKTRRAPYEDEAWAQDGPRSKEGTEADWASRHSARQSTHSVHSLASTVLTRASNIIQIAYIPGVTNRATPTSPTLLVPPVPPIPLALSDAGSPSPYEEQHFFVPGNLRDSSYSGISGYTDRTSYARTSYAPRSSVASTIYGKNAVVSPMPAQKGTLLKPSLVSVKSKGASSGSLTPPVPAVDYDKYEQPLPSPAFSIGATFFKNASASTATAMRPQVVRVGSGNAVKTVDVKKTSPTVSISETSEGPEPLVQLRDSKAVRDSNAITPIADTPMEEQSPFSDPPTRRASGHKSSNSLGAVIEEATRRAAAGSRTSSNSSAVRESSPFGDEHAMRD</sequence>
<proteinExistence type="predicted"/>
<keyword evidence="4 6" id="KW-0472">Membrane</keyword>
<dbReference type="InterPro" id="IPR018571">
    <property type="entry name" value="Membrane_anchor_Opy2_N"/>
</dbReference>
<evidence type="ECO:0000256" key="5">
    <source>
        <dbReference type="SAM" id="MobiDB-lite"/>
    </source>
</evidence>
<feature type="compositionally biased region" description="Basic and acidic residues" evidence="5">
    <location>
        <begin position="121"/>
        <end position="133"/>
    </location>
</feature>
<evidence type="ECO:0000256" key="3">
    <source>
        <dbReference type="ARBA" id="ARBA00022989"/>
    </source>
</evidence>
<name>A0A9P9WSV7_9PEZI</name>
<feature type="domain" description="Membrane anchor Opy2 N-terminal" evidence="7">
    <location>
        <begin position="22"/>
        <end position="57"/>
    </location>
</feature>
<gene>
    <name evidence="8" type="ORF">JX265_002879</name>
</gene>
<feature type="compositionally biased region" description="Low complexity" evidence="5">
    <location>
        <begin position="409"/>
        <end position="427"/>
    </location>
</feature>
<dbReference type="Pfam" id="PF09463">
    <property type="entry name" value="Opy2"/>
    <property type="match status" value="1"/>
</dbReference>
<feature type="region of interest" description="Disordered" evidence="5">
    <location>
        <begin position="114"/>
        <end position="138"/>
    </location>
</feature>
<dbReference type="GO" id="GO:0071944">
    <property type="term" value="C:cell periphery"/>
    <property type="evidence" value="ECO:0007669"/>
    <property type="project" value="UniProtKB-ARBA"/>
</dbReference>
<comment type="caution">
    <text evidence="8">The sequence shown here is derived from an EMBL/GenBank/DDBJ whole genome shotgun (WGS) entry which is preliminary data.</text>
</comment>
<evidence type="ECO:0000313" key="9">
    <source>
        <dbReference type="Proteomes" id="UP000829685"/>
    </source>
</evidence>
<evidence type="ECO:0000256" key="1">
    <source>
        <dbReference type="ARBA" id="ARBA00004167"/>
    </source>
</evidence>
<dbReference type="InterPro" id="IPR051694">
    <property type="entry name" value="Immunoregulatory_rcpt-like"/>
</dbReference>
<dbReference type="AlphaFoldDB" id="A0A9P9WSV7"/>
<evidence type="ECO:0000256" key="2">
    <source>
        <dbReference type="ARBA" id="ARBA00022692"/>
    </source>
</evidence>
<organism evidence="8 9">
    <name type="scientific">Neoarthrinium moseri</name>
    <dbReference type="NCBI Taxonomy" id="1658444"/>
    <lineage>
        <taxon>Eukaryota</taxon>
        <taxon>Fungi</taxon>
        <taxon>Dikarya</taxon>
        <taxon>Ascomycota</taxon>
        <taxon>Pezizomycotina</taxon>
        <taxon>Sordariomycetes</taxon>
        <taxon>Xylariomycetidae</taxon>
        <taxon>Amphisphaeriales</taxon>
        <taxon>Apiosporaceae</taxon>
        <taxon>Neoarthrinium</taxon>
    </lineage>
</organism>
<evidence type="ECO:0000313" key="8">
    <source>
        <dbReference type="EMBL" id="KAI1878702.1"/>
    </source>
</evidence>
<dbReference type="PANTHER" id="PTHR15549">
    <property type="entry name" value="PAIRED IMMUNOGLOBULIN-LIKE TYPE 2 RECEPTOR"/>
    <property type="match status" value="1"/>
</dbReference>
<feature type="region of interest" description="Disordered" evidence="5">
    <location>
        <begin position="369"/>
        <end position="437"/>
    </location>
</feature>
<dbReference type="GO" id="GO:0016020">
    <property type="term" value="C:membrane"/>
    <property type="evidence" value="ECO:0007669"/>
    <property type="project" value="UniProtKB-SubCell"/>
</dbReference>
<dbReference type="Proteomes" id="UP000829685">
    <property type="component" value="Unassembled WGS sequence"/>
</dbReference>